<accession>A0A091D412</accession>
<dbReference type="PANTHER" id="PTHR12247:SF84">
    <property type="entry name" value="SEX COMB ON MIDLEG-LIKE PROTEIN 2"/>
    <property type="match status" value="1"/>
</dbReference>
<dbReference type="InterPro" id="IPR038348">
    <property type="entry name" value="SLED_sf"/>
</dbReference>
<feature type="region of interest" description="Disordered" evidence="6">
    <location>
        <begin position="444"/>
        <end position="489"/>
    </location>
</feature>
<dbReference type="GO" id="GO:0045892">
    <property type="term" value="P:negative regulation of DNA-templated transcription"/>
    <property type="evidence" value="ECO:0007669"/>
    <property type="project" value="TreeGrafter"/>
</dbReference>
<gene>
    <name evidence="8" type="ORF">H920_13627</name>
</gene>
<dbReference type="GO" id="GO:0003682">
    <property type="term" value="F:chromatin binding"/>
    <property type="evidence" value="ECO:0007669"/>
    <property type="project" value="TreeGrafter"/>
</dbReference>
<feature type="region of interest" description="Disordered" evidence="6">
    <location>
        <begin position="1"/>
        <end position="34"/>
    </location>
</feature>
<dbReference type="Gene3D" id="2.30.30.140">
    <property type="match status" value="2"/>
</dbReference>
<evidence type="ECO:0000313" key="8">
    <source>
        <dbReference type="EMBL" id="KFO24980.1"/>
    </source>
</evidence>
<protein>
    <submittedName>
        <fullName evidence="8">Sex comb on midleg-like protein 2</fullName>
    </submittedName>
</protein>
<organism evidence="8 9">
    <name type="scientific">Fukomys damarensis</name>
    <name type="common">Damaraland mole rat</name>
    <name type="synonym">Cryptomys damarensis</name>
    <dbReference type="NCBI Taxonomy" id="885580"/>
    <lineage>
        <taxon>Eukaryota</taxon>
        <taxon>Metazoa</taxon>
        <taxon>Chordata</taxon>
        <taxon>Craniata</taxon>
        <taxon>Vertebrata</taxon>
        <taxon>Euteleostomi</taxon>
        <taxon>Mammalia</taxon>
        <taxon>Eutheria</taxon>
        <taxon>Euarchontoglires</taxon>
        <taxon>Glires</taxon>
        <taxon>Rodentia</taxon>
        <taxon>Hystricomorpha</taxon>
        <taxon>Bathyergidae</taxon>
        <taxon>Fukomys</taxon>
    </lineage>
</organism>
<dbReference type="Proteomes" id="UP000028990">
    <property type="component" value="Unassembled WGS sequence"/>
</dbReference>
<name>A0A091D412_FUKDA</name>
<feature type="region of interest" description="Disordered" evidence="6">
    <location>
        <begin position="226"/>
        <end position="292"/>
    </location>
</feature>
<dbReference type="InterPro" id="IPR018379">
    <property type="entry name" value="BEN_domain"/>
</dbReference>
<dbReference type="FunFam" id="2.30.30.140:FF:000028">
    <property type="entry name" value="polycomb protein SCMH1 isoform X1"/>
    <property type="match status" value="1"/>
</dbReference>
<keyword evidence="9" id="KW-1185">Reference proteome</keyword>
<feature type="domain" description="BEN" evidence="7">
    <location>
        <begin position="764"/>
        <end position="903"/>
    </location>
</feature>
<keyword evidence="4" id="KW-0539">Nucleus</keyword>
<evidence type="ECO:0000256" key="2">
    <source>
        <dbReference type="ARBA" id="ARBA00022491"/>
    </source>
</evidence>
<evidence type="ECO:0000313" key="9">
    <source>
        <dbReference type="Proteomes" id="UP000028990"/>
    </source>
</evidence>
<feature type="compositionally biased region" description="Polar residues" evidence="6">
    <location>
        <begin position="229"/>
        <end position="245"/>
    </location>
</feature>
<dbReference type="GO" id="GO:0005634">
    <property type="term" value="C:nucleus"/>
    <property type="evidence" value="ECO:0007669"/>
    <property type="project" value="UniProtKB-SubCell"/>
</dbReference>
<feature type="compositionally biased region" description="Basic and acidic residues" evidence="6">
    <location>
        <begin position="450"/>
        <end position="474"/>
    </location>
</feature>
<proteinExistence type="predicted"/>
<dbReference type="InterPro" id="IPR004092">
    <property type="entry name" value="Mbt"/>
</dbReference>
<dbReference type="InterPro" id="IPR033763">
    <property type="entry name" value="SCML2_RBR"/>
</dbReference>
<dbReference type="InterPro" id="IPR050548">
    <property type="entry name" value="PcG_chromatin_remod_factors"/>
</dbReference>
<dbReference type="InterPro" id="IPR013761">
    <property type="entry name" value="SAM/pointed_sf"/>
</dbReference>
<keyword evidence="3" id="KW-0677">Repeat</keyword>
<dbReference type="Pfam" id="PF10523">
    <property type="entry name" value="BEN"/>
    <property type="match status" value="1"/>
</dbReference>
<dbReference type="SUPFAM" id="SSF47769">
    <property type="entry name" value="SAM/Pointed domain"/>
    <property type="match status" value="1"/>
</dbReference>
<dbReference type="Pfam" id="PF12140">
    <property type="entry name" value="SLED"/>
    <property type="match status" value="1"/>
</dbReference>
<evidence type="ECO:0000256" key="5">
    <source>
        <dbReference type="PROSITE-ProRule" id="PRU00459"/>
    </source>
</evidence>
<feature type="compositionally biased region" description="Low complexity" evidence="6">
    <location>
        <begin position="261"/>
        <end position="272"/>
    </location>
</feature>
<dbReference type="EMBL" id="KN123463">
    <property type="protein sequence ID" value="KFO24980.1"/>
    <property type="molecule type" value="Genomic_DNA"/>
</dbReference>
<dbReference type="GO" id="GO:0003677">
    <property type="term" value="F:DNA binding"/>
    <property type="evidence" value="ECO:0007669"/>
    <property type="project" value="InterPro"/>
</dbReference>
<evidence type="ECO:0000256" key="6">
    <source>
        <dbReference type="SAM" id="MobiDB-lite"/>
    </source>
</evidence>
<dbReference type="Gene3D" id="3.90.1150.190">
    <property type="entry name" value="SLED domain"/>
    <property type="match status" value="1"/>
</dbReference>
<evidence type="ECO:0000259" key="7">
    <source>
        <dbReference type="PROSITE" id="PS51457"/>
    </source>
</evidence>
<keyword evidence="2" id="KW-0678">Repressor</keyword>
<feature type="repeat" description="MBT" evidence="5">
    <location>
        <begin position="1"/>
        <end position="105"/>
    </location>
</feature>
<comment type="subcellular location">
    <subcellularLocation>
        <location evidence="1">Nucleus</location>
    </subcellularLocation>
</comment>
<dbReference type="SMART" id="SM01025">
    <property type="entry name" value="BEN"/>
    <property type="match status" value="1"/>
</dbReference>
<dbReference type="PANTHER" id="PTHR12247">
    <property type="entry name" value="POLYCOMB GROUP PROTEIN"/>
    <property type="match status" value="1"/>
</dbReference>
<feature type="compositionally biased region" description="Basic and acidic residues" evidence="6">
    <location>
        <begin position="13"/>
        <end position="27"/>
    </location>
</feature>
<reference evidence="8 9" key="1">
    <citation type="submission" date="2013-11" db="EMBL/GenBank/DDBJ databases">
        <title>The Damaraland mole rat (Fukomys damarensis) genome and evolution of African mole rats.</title>
        <authorList>
            <person name="Gladyshev V.N."/>
            <person name="Fang X."/>
        </authorList>
    </citation>
    <scope>NUCLEOTIDE SEQUENCE [LARGE SCALE GENOMIC DNA]</scope>
    <source>
        <tissue evidence="8">Liver</tissue>
    </source>
</reference>
<feature type="repeat" description="MBT" evidence="5">
    <location>
        <begin position="113"/>
        <end position="214"/>
    </location>
</feature>
<dbReference type="PROSITE" id="PS51079">
    <property type="entry name" value="MBT"/>
    <property type="match status" value="2"/>
</dbReference>
<dbReference type="PROSITE" id="PS51457">
    <property type="entry name" value="BEN"/>
    <property type="match status" value="1"/>
</dbReference>
<dbReference type="GO" id="GO:0042393">
    <property type="term" value="F:histone binding"/>
    <property type="evidence" value="ECO:0007669"/>
    <property type="project" value="TreeGrafter"/>
</dbReference>
<evidence type="ECO:0000256" key="3">
    <source>
        <dbReference type="ARBA" id="ARBA00022737"/>
    </source>
</evidence>
<sequence length="910" mass="100731">MPATNVKGSGYSGERHRPSSCSHRVEGESEIPPANDFKVGMKLEAYDPRNATSVCIATVIGTSGARLHLRLDGSDSSNDFWRLVDSSEIQPVGTCEKRGNLLQPPLGYQMSVSSWPVFLFRTLNRSELAPAAFFKKEPPKPPLNNFKVGMKLEATDRKNPYFICPATIADVKGDEVYITFDGWSGAFDYWCKYDSREIFPVGWCCLTGDVLQPPGNKVPIAKNKEKIESSTSDANQPSMQSSQETAVILPTQPIRKSARIKPSGSSSAPKKGSTFKNITAKKKGQSSGRKEKAIPVLCSTSTTSLRTLARISHDKNVNPAPSKIVMSTVCVYINKHGNTGPHLDPRRIQQLPDHFGPGPVNVVLRRTVQACVDCAFDAKTVFGFLKPDNRGGEMITASFDGEVHSIQLPPVNSASFALRFLETLCHSLQCDNLLSSQPFSGYRGNTQSPVEHDKPVSVKEEEIPENESIKRSPEEPIPCAIPVSPKQPKTMMHVWKEEEPLSPEEKDKFKEEELEKLKNTTLSLGDPLVPVYSNFTLTSVHTDFSENEPGTSNSTLVETKSSTMSSYCEAKFQMQRKAEAPGYIAVRDSIVLKQGFSKDPSTWSVDEVIQFVKYTDPQIAGPLADLFRQHDLQDLIEQTNRQFAKLNGIFIAMQKFWERSLTQRCTSVATSIEVPPPGFPSVANSPDRMNYSDFLRSGNMSPDTTFSSVCLLSHFDMPGTAEASLENNSEARNYPPVLGNDIGQRLLSSSPSSLSDSGMLGEKETGFDKNLQTMNNLHIMEYESEISPYSSMSSSPSSGYIGYPFRCIKIPNSVIDVAKSMCRPEHSAKYLLHHLFTDDVLIRSNVYGSLEQGLCALDSNRINALREFLQDTFPVYDLEETGCDWQLCVIAIDNCIRSFRSGLKNTVVDL</sequence>
<dbReference type="Pfam" id="PF02820">
    <property type="entry name" value="MBT"/>
    <property type="match status" value="2"/>
</dbReference>
<dbReference type="Pfam" id="PF17208">
    <property type="entry name" value="RBR"/>
    <property type="match status" value="1"/>
</dbReference>
<evidence type="ECO:0000256" key="4">
    <source>
        <dbReference type="ARBA" id="ARBA00023242"/>
    </source>
</evidence>
<dbReference type="SUPFAM" id="SSF63748">
    <property type="entry name" value="Tudor/PWWP/MBT"/>
    <property type="match status" value="2"/>
</dbReference>
<dbReference type="CDD" id="cd20109">
    <property type="entry name" value="MBT_SCML2_rpt2"/>
    <property type="match status" value="1"/>
</dbReference>
<dbReference type="SMART" id="SM00561">
    <property type="entry name" value="MBT"/>
    <property type="match status" value="2"/>
</dbReference>
<dbReference type="AlphaFoldDB" id="A0A091D412"/>
<dbReference type="InterPro" id="IPR021987">
    <property type="entry name" value="SLED"/>
</dbReference>
<dbReference type="eggNOG" id="KOG3766">
    <property type="taxonomic scope" value="Eukaryota"/>
</dbReference>
<evidence type="ECO:0000256" key="1">
    <source>
        <dbReference type="ARBA" id="ARBA00004123"/>
    </source>
</evidence>